<accession>A0AAV7NJC4</accession>
<keyword evidence="3" id="KW-1185">Reference proteome</keyword>
<gene>
    <name evidence="2" type="ORF">NDU88_004310</name>
</gene>
<reference evidence="2" key="1">
    <citation type="journal article" date="2022" name="bioRxiv">
        <title>Sequencing and chromosome-scale assembly of the giantPleurodeles waltlgenome.</title>
        <authorList>
            <person name="Brown T."/>
            <person name="Elewa A."/>
            <person name="Iarovenko S."/>
            <person name="Subramanian E."/>
            <person name="Araus A.J."/>
            <person name="Petzold A."/>
            <person name="Susuki M."/>
            <person name="Suzuki K.-i.T."/>
            <person name="Hayashi T."/>
            <person name="Toyoda A."/>
            <person name="Oliveira C."/>
            <person name="Osipova E."/>
            <person name="Leigh N.D."/>
            <person name="Simon A."/>
            <person name="Yun M.H."/>
        </authorList>
    </citation>
    <scope>NUCLEOTIDE SEQUENCE</scope>
    <source>
        <strain evidence="2">20211129_DDA</strain>
        <tissue evidence="2">Liver</tissue>
    </source>
</reference>
<dbReference type="EMBL" id="JANPWB010000012">
    <property type="protein sequence ID" value="KAJ1116091.1"/>
    <property type="molecule type" value="Genomic_DNA"/>
</dbReference>
<evidence type="ECO:0000313" key="2">
    <source>
        <dbReference type="EMBL" id="KAJ1116091.1"/>
    </source>
</evidence>
<comment type="caution">
    <text evidence="2">The sequence shown here is derived from an EMBL/GenBank/DDBJ whole genome shotgun (WGS) entry which is preliminary data.</text>
</comment>
<proteinExistence type="predicted"/>
<evidence type="ECO:0000256" key="1">
    <source>
        <dbReference type="SAM" id="MobiDB-lite"/>
    </source>
</evidence>
<dbReference type="AlphaFoldDB" id="A0AAV7NJC4"/>
<dbReference type="Proteomes" id="UP001066276">
    <property type="component" value="Chromosome 8"/>
</dbReference>
<sequence length="220" mass="23970">MENHGKSQELDIKEIIKAAREAMHNKDWILKQISGDQAGEVPAQEGHNGDRASVSTRDEEEPQNEAKKRQRNANRGAKKGGKKEADELPEAGPSKRAKAKTGEKISAIVQECLKSMAPLLFAKLGARNTDGSVVAEPKGDTTCRDTREKGAPAAGAAMPRDQCPSPDRGEVEATFSGSRAAPTQAWGKDNKADRRRQRSPSTRAWHQRHTKGRASGDLTW</sequence>
<feature type="region of interest" description="Disordered" evidence="1">
    <location>
        <begin position="31"/>
        <end position="103"/>
    </location>
</feature>
<evidence type="ECO:0000313" key="3">
    <source>
        <dbReference type="Proteomes" id="UP001066276"/>
    </source>
</evidence>
<feature type="region of interest" description="Disordered" evidence="1">
    <location>
        <begin position="126"/>
        <end position="220"/>
    </location>
</feature>
<protein>
    <submittedName>
        <fullName evidence="2">Uncharacterized protein</fullName>
    </submittedName>
</protein>
<feature type="compositionally biased region" description="Basic residues" evidence="1">
    <location>
        <begin position="68"/>
        <end position="81"/>
    </location>
</feature>
<feature type="compositionally biased region" description="Basic and acidic residues" evidence="1">
    <location>
        <begin position="137"/>
        <end position="150"/>
    </location>
</feature>
<name>A0AAV7NJC4_PLEWA</name>
<organism evidence="2 3">
    <name type="scientific">Pleurodeles waltl</name>
    <name type="common">Iberian ribbed newt</name>
    <dbReference type="NCBI Taxonomy" id="8319"/>
    <lineage>
        <taxon>Eukaryota</taxon>
        <taxon>Metazoa</taxon>
        <taxon>Chordata</taxon>
        <taxon>Craniata</taxon>
        <taxon>Vertebrata</taxon>
        <taxon>Euteleostomi</taxon>
        <taxon>Amphibia</taxon>
        <taxon>Batrachia</taxon>
        <taxon>Caudata</taxon>
        <taxon>Salamandroidea</taxon>
        <taxon>Salamandridae</taxon>
        <taxon>Pleurodelinae</taxon>
        <taxon>Pleurodeles</taxon>
    </lineage>
</organism>